<dbReference type="Pfam" id="PF13531">
    <property type="entry name" value="SBP_bac_11"/>
    <property type="match status" value="1"/>
</dbReference>
<dbReference type="PROSITE" id="PS51318">
    <property type="entry name" value="TAT"/>
    <property type="match status" value="1"/>
</dbReference>
<dbReference type="CDD" id="cd13540">
    <property type="entry name" value="PBP2_ModA_WtpA"/>
    <property type="match status" value="1"/>
</dbReference>
<comment type="caution">
    <text evidence="2">The sequence shown here is derived from an EMBL/GenBank/DDBJ whole genome shotgun (WGS) entry which is preliminary data.</text>
</comment>
<dbReference type="GO" id="GO:0015689">
    <property type="term" value="P:molybdate ion transport"/>
    <property type="evidence" value="ECO:0007669"/>
    <property type="project" value="TreeGrafter"/>
</dbReference>
<reference evidence="2" key="1">
    <citation type="journal article" date="2014" name="Int. J. Syst. Evol. Microbiol.">
        <title>Complete genome sequence of Corynebacterium casei LMG S-19264T (=DSM 44701T), isolated from a smear-ripened cheese.</title>
        <authorList>
            <consortium name="US DOE Joint Genome Institute (JGI-PGF)"/>
            <person name="Walter F."/>
            <person name="Albersmeier A."/>
            <person name="Kalinowski J."/>
            <person name="Ruckert C."/>
        </authorList>
    </citation>
    <scope>NUCLEOTIDE SEQUENCE</scope>
    <source>
        <strain evidence="2">JCM 16108</strain>
    </source>
</reference>
<accession>A0A830FTK9</accession>
<dbReference type="InterPro" id="IPR006311">
    <property type="entry name" value="TAT_signal"/>
</dbReference>
<dbReference type="SUPFAM" id="SSF53850">
    <property type="entry name" value="Periplasmic binding protein-like II"/>
    <property type="match status" value="1"/>
</dbReference>
<dbReference type="EMBL" id="JAGGKO010000001">
    <property type="protein sequence ID" value="MBP1954163.1"/>
    <property type="molecule type" value="Genomic_DNA"/>
</dbReference>
<evidence type="ECO:0000313" key="3">
    <source>
        <dbReference type="EMBL" id="MBP1954163.1"/>
    </source>
</evidence>
<gene>
    <name evidence="2" type="ORF">GCM10009017_04990</name>
    <name evidence="3" type="ORF">J2752_001044</name>
</gene>
<dbReference type="Proteomes" id="UP000765891">
    <property type="component" value="Unassembled WGS sequence"/>
</dbReference>
<dbReference type="Gene3D" id="3.40.190.10">
    <property type="entry name" value="Periplasmic binding protein-like II"/>
    <property type="match status" value="2"/>
</dbReference>
<keyword evidence="4" id="KW-1185">Reference proteome</keyword>
<proteinExistence type="inferred from homology"/>
<comment type="similarity">
    <text evidence="1">Belongs to the bacterial solute-binding protein 1 family. WtpA subfamily.</text>
</comment>
<evidence type="ECO:0000313" key="2">
    <source>
        <dbReference type="EMBL" id="GGM57835.1"/>
    </source>
</evidence>
<dbReference type="InterPro" id="IPR050682">
    <property type="entry name" value="ModA/WtpA"/>
</dbReference>
<organism evidence="2 4">
    <name type="scientific">Halarchaeum rubridurum</name>
    <dbReference type="NCBI Taxonomy" id="489911"/>
    <lineage>
        <taxon>Archaea</taxon>
        <taxon>Methanobacteriati</taxon>
        <taxon>Methanobacteriota</taxon>
        <taxon>Stenosarchaea group</taxon>
        <taxon>Halobacteria</taxon>
        <taxon>Halobacteriales</taxon>
        <taxon>Halobacteriaceae</taxon>
    </lineage>
</organism>
<dbReference type="Proteomes" id="UP000614609">
    <property type="component" value="Unassembled WGS sequence"/>
</dbReference>
<dbReference type="PANTHER" id="PTHR30632">
    <property type="entry name" value="MOLYBDATE-BINDING PERIPLASMIC PROTEIN"/>
    <property type="match status" value="1"/>
</dbReference>
<name>A0A830FTK9_9EURY</name>
<reference evidence="3" key="3">
    <citation type="submission" date="2021-03" db="EMBL/GenBank/DDBJ databases">
        <title>Genomic Encyclopedia of Type Strains, Phase IV (KMG-IV): sequencing the most valuable type-strain genomes for metagenomic binning, comparative biology and taxonomic classification.</title>
        <authorList>
            <person name="Goeker M."/>
        </authorList>
    </citation>
    <scope>NUCLEOTIDE SEQUENCE</scope>
    <source>
        <strain evidence="3">DSM 22443</strain>
    </source>
</reference>
<evidence type="ECO:0000256" key="1">
    <source>
        <dbReference type="ARBA" id="ARBA00009438"/>
    </source>
</evidence>
<dbReference type="EMBL" id="BMOO01000001">
    <property type="protein sequence ID" value="GGM57835.1"/>
    <property type="molecule type" value="Genomic_DNA"/>
</dbReference>
<protein>
    <submittedName>
        <fullName evidence="3">Molybdate/tungstate transport system substrate-binding protein</fullName>
    </submittedName>
    <submittedName>
        <fullName evidence="2">Tungstate ABC transporter substrate-binding protein WtpA</fullName>
    </submittedName>
</protein>
<evidence type="ECO:0000313" key="4">
    <source>
        <dbReference type="Proteomes" id="UP000614609"/>
    </source>
</evidence>
<reference evidence="2" key="2">
    <citation type="submission" date="2020-09" db="EMBL/GenBank/DDBJ databases">
        <authorList>
            <person name="Sun Q."/>
            <person name="Ohkuma M."/>
        </authorList>
    </citation>
    <scope>NUCLEOTIDE SEQUENCE</scope>
    <source>
        <strain evidence="2">JCM 16108</strain>
    </source>
</reference>
<dbReference type="OrthoDB" id="7820at2157"/>
<dbReference type="GO" id="GO:0030973">
    <property type="term" value="F:molybdate ion binding"/>
    <property type="evidence" value="ECO:0007669"/>
    <property type="project" value="TreeGrafter"/>
</dbReference>
<dbReference type="AlphaFoldDB" id="A0A830FTK9"/>
<dbReference type="RefSeq" id="WP_188869489.1">
    <property type="nucleotide sequence ID" value="NZ_BMOO01000001.1"/>
</dbReference>
<dbReference type="PANTHER" id="PTHR30632:SF16">
    <property type="entry name" value="MOLYBDATE_TUNGSTATE-BINDING PROTEIN WTPA"/>
    <property type="match status" value="1"/>
</dbReference>
<sequence length="358" mass="36894">MTKQRSRRDVLGALGAAGLGGLAGCVGGTDDRGVEGAGATGTSASDESGASGASTTSADALTVFHAGSLTAAYADVEAGYTAERDVTVAQESAGSVRSTKKVTQPPHRAADVLAVADFRLLRDDLLPDYGDWYAVFATNAMTVAYTEDSTYSDEFGPETWWDVLARDDVAVGHSDPAVDPNGYRALMSMQLGAIPYEGERLYDDATAAALRANATVPASDEVDLIGQLRTGKLDYAWSYRSFGATHDVETVDLQTAVDLSGATEADADHYAQATVEAGGTTYVGAPIAYGVTVPTTAEHPDAGASWVAYTLGEGAATLAVDGFETLDPAVVPARHADAVPDAVMAAAEARDSLGPLSL</sequence>
<dbReference type="PROSITE" id="PS51257">
    <property type="entry name" value="PROKAR_LIPOPROTEIN"/>
    <property type="match status" value="1"/>
</dbReference>